<dbReference type="Pfam" id="PF13187">
    <property type="entry name" value="Fer4_9"/>
    <property type="match status" value="1"/>
</dbReference>
<dbReference type="SUPFAM" id="SSF46548">
    <property type="entry name" value="alpha-helical ferredoxin"/>
    <property type="match status" value="1"/>
</dbReference>
<evidence type="ECO:0000259" key="7">
    <source>
        <dbReference type="PROSITE" id="PS51379"/>
    </source>
</evidence>
<feature type="transmembrane region" description="Helical" evidence="6">
    <location>
        <begin position="234"/>
        <end position="252"/>
    </location>
</feature>
<dbReference type="PROSITE" id="PS51379">
    <property type="entry name" value="4FE4S_FER_2"/>
    <property type="match status" value="2"/>
</dbReference>
<dbReference type="GO" id="GO:0005886">
    <property type="term" value="C:plasma membrane"/>
    <property type="evidence" value="ECO:0007669"/>
    <property type="project" value="TreeGrafter"/>
</dbReference>
<feature type="domain" description="4Fe-4S ferredoxin-type" evidence="7">
    <location>
        <begin position="300"/>
        <end position="331"/>
    </location>
</feature>
<dbReference type="InterPro" id="IPR004017">
    <property type="entry name" value="Cys_rich_dom"/>
</dbReference>
<dbReference type="InterPro" id="IPR009051">
    <property type="entry name" value="Helical_ferredxn"/>
</dbReference>
<dbReference type="PROSITE" id="PS00198">
    <property type="entry name" value="4FE4S_FER_1"/>
    <property type="match status" value="1"/>
</dbReference>
<dbReference type="AlphaFoldDB" id="A0AAJ5ZKB6"/>
<dbReference type="SUPFAM" id="SSF103501">
    <property type="entry name" value="Respiratory nitrate reductase 1 gamma chain"/>
    <property type="match status" value="1"/>
</dbReference>
<evidence type="ECO:0000313" key="10">
    <source>
        <dbReference type="Proteomes" id="UP001219901"/>
    </source>
</evidence>
<dbReference type="InterPro" id="IPR017900">
    <property type="entry name" value="4Fe4S_Fe_S_CS"/>
</dbReference>
<evidence type="ECO:0000313" key="9">
    <source>
        <dbReference type="EMBL" id="WFG40306.1"/>
    </source>
</evidence>
<evidence type="ECO:0000313" key="8">
    <source>
        <dbReference type="EMBL" id="MDG0867305.1"/>
    </source>
</evidence>
<reference evidence="10" key="3">
    <citation type="submission" date="2023-06" db="EMBL/GenBank/DDBJ databases">
        <title>Pangenomics reveal diversification of enzyme families and niche specialization in globally abundant SAR202 bacteria.</title>
        <authorList>
            <person name="Saw J.H.W."/>
        </authorList>
    </citation>
    <scope>NUCLEOTIDE SEQUENCE [LARGE SCALE GENOMIC DNA]</scope>
    <source>
        <strain evidence="10">JH1073</strain>
    </source>
</reference>
<dbReference type="Pfam" id="PF02754">
    <property type="entry name" value="CCG"/>
    <property type="match status" value="2"/>
</dbReference>
<evidence type="ECO:0000256" key="5">
    <source>
        <dbReference type="ARBA" id="ARBA00023014"/>
    </source>
</evidence>
<feature type="transmembrane region" description="Helical" evidence="6">
    <location>
        <begin position="162"/>
        <end position="183"/>
    </location>
</feature>
<keyword evidence="6" id="KW-0472">Membrane</keyword>
<dbReference type="EMBL" id="CP046147">
    <property type="protein sequence ID" value="WFG40306.1"/>
    <property type="molecule type" value="Genomic_DNA"/>
</dbReference>
<organism evidence="9 10">
    <name type="scientific">Candidatus Lucifugimonas marina</name>
    <dbReference type="NCBI Taxonomy" id="3038979"/>
    <lineage>
        <taxon>Bacteria</taxon>
        <taxon>Bacillati</taxon>
        <taxon>Chloroflexota</taxon>
        <taxon>Dehalococcoidia</taxon>
        <taxon>SAR202 cluster</taxon>
        <taxon>Candidatus Lucifugimonadales</taxon>
        <taxon>Candidatus Lucifugimonadaceae</taxon>
        <taxon>Candidatus Lucifugimonas</taxon>
    </lineage>
</organism>
<sequence length="696" mass="77184">MSEFAGRTEFWNIGYPFAGALVYLIAPIALASIAYAMRRRWQLWHTAGADVDLGPSSVRWKAFLSLLVGGLFAHKQFVRKRDLYPGIMHFSIFWGFTILLIATTIAAFEFNAEKYLDWIWPTAHIRVELGFIWDVFGGGLATVGLSMAFWRRYVIKPSRLNTALDEGVVLGFLFALLITGFLIEGMRIGATELNPSSSYYDTSIAVWSPIGWIFAKALMGIGFTSATLESVHAITWWAHAGIFVSAIVYAALRFSRFTHMIVSPMNWYYRSLRPRGALKPMGDFETLETFGAKDIPDLSWTQMLSFDACTNCGRCQDACPAWASGKPLSPRAVIQGMRGYMEERAPVLLGTPEGEAPPEPATSMVHDAIGDDALWSCLTCAACLDACPVEINQIEPIIDMRRFLTLEEASTPDTAQSALQSIEQRGHPWRGTTLTRTSWMDGLDIPTLAEKPESEVLFWVGCSGALVQRGVDTTRSMASVLKKAGIEFAVLGDEETCTGDPARRLGNEYLFQMQAETNIETFKQYDVKKIITTCPHCFNTIKNEYPQLGGNYDVIHYTAFVGELLKEGKLKPTEAGIGKVGTVTYHDSCYLGRHNGEFGAPREIISSIPGLNFVEMDRNQERSFCCGAGGGQMWMEAEGERVNHMRTDQFLETGAETVAVSCPFCIQMFDEGITAKGAEDDKKAVDLISILDKMTD</sequence>
<gene>
    <name evidence="8" type="ORF">GKO46_09510</name>
    <name evidence="9" type="ORF">GKO48_12030</name>
</gene>
<evidence type="ECO:0000256" key="3">
    <source>
        <dbReference type="ARBA" id="ARBA00023002"/>
    </source>
</evidence>
<dbReference type="GO" id="GO:0046872">
    <property type="term" value="F:metal ion binding"/>
    <property type="evidence" value="ECO:0007669"/>
    <property type="project" value="UniProtKB-KW"/>
</dbReference>
<feature type="domain" description="4Fe-4S ferredoxin-type" evidence="7">
    <location>
        <begin position="366"/>
        <end position="397"/>
    </location>
</feature>
<feature type="transmembrane region" description="Helical" evidence="6">
    <location>
        <begin position="203"/>
        <end position="222"/>
    </location>
</feature>
<keyword evidence="5" id="KW-0411">Iron-sulfur</keyword>
<evidence type="ECO:0000256" key="4">
    <source>
        <dbReference type="ARBA" id="ARBA00023004"/>
    </source>
</evidence>
<keyword evidence="1" id="KW-0004">4Fe-4S</keyword>
<name>A0AAJ5ZKB6_9CHLR</name>
<reference evidence="9" key="2">
    <citation type="journal article" date="2023" name="Nat. Commun.">
        <title>Cultivation of marine bacteria of the SAR202 clade.</title>
        <authorList>
            <person name="Lim Y."/>
            <person name="Seo J.H."/>
            <person name="Giovannoni S.J."/>
            <person name="Kang I."/>
            <person name="Cho J.C."/>
        </authorList>
    </citation>
    <scope>NUCLEOTIDE SEQUENCE</scope>
    <source>
        <strain evidence="9">JH1073</strain>
    </source>
</reference>
<dbReference type="InterPro" id="IPR017896">
    <property type="entry name" value="4Fe4S_Fe-S-bd"/>
</dbReference>
<keyword evidence="2" id="KW-0479">Metal-binding</keyword>
<dbReference type="Proteomes" id="UP001321249">
    <property type="component" value="Unassembled WGS sequence"/>
</dbReference>
<dbReference type="Gene3D" id="1.10.1060.10">
    <property type="entry name" value="Alpha-helical ferredoxin"/>
    <property type="match status" value="1"/>
</dbReference>
<dbReference type="Gene3D" id="1.20.950.20">
    <property type="entry name" value="Transmembrane di-heme cytochromes, Chain C"/>
    <property type="match status" value="1"/>
</dbReference>
<dbReference type="InterPro" id="IPR036197">
    <property type="entry name" value="NarG-like_sf"/>
</dbReference>
<dbReference type="EMBL" id="WMBE01000003">
    <property type="protein sequence ID" value="MDG0867305.1"/>
    <property type="molecule type" value="Genomic_DNA"/>
</dbReference>
<evidence type="ECO:0000256" key="1">
    <source>
        <dbReference type="ARBA" id="ARBA00022485"/>
    </source>
</evidence>
<keyword evidence="6" id="KW-1133">Transmembrane helix</keyword>
<keyword evidence="3" id="KW-0560">Oxidoreductase</keyword>
<proteinExistence type="predicted"/>
<dbReference type="GO" id="GO:0051539">
    <property type="term" value="F:4 iron, 4 sulfur cluster binding"/>
    <property type="evidence" value="ECO:0007669"/>
    <property type="project" value="UniProtKB-KW"/>
</dbReference>
<keyword evidence="10" id="KW-1185">Reference proteome</keyword>
<protein>
    <submittedName>
        <fullName evidence="9">4Fe-4S dicluster domain-containing protein</fullName>
    </submittedName>
</protein>
<dbReference type="InterPro" id="IPR051460">
    <property type="entry name" value="HdrC_iron-sulfur_subunit"/>
</dbReference>
<accession>A0AAJ5ZKB6</accession>
<dbReference type="PANTHER" id="PTHR43255:SF1">
    <property type="entry name" value="IRON-SULFUR-BINDING OXIDOREDUCTASE FADF-RELATED"/>
    <property type="match status" value="1"/>
</dbReference>
<keyword evidence="6" id="KW-0812">Transmembrane</keyword>
<dbReference type="GO" id="GO:0016491">
    <property type="term" value="F:oxidoreductase activity"/>
    <property type="evidence" value="ECO:0007669"/>
    <property type="project" value="UniProtKB-KW"/>
</dbReference>
<reference evidence="10 11" key="1">
    <citation type="submission" date="2019-11" db="EMBL/GenBank/DDBJ databases">
        <authorList>
            <person name="Cho J.-C."/>
        </authorList>
    </citation>
    <scope>NUCLEOTIDE SEQUENCE [LARGE SCALE GENOMIC DNA]</scope>
    <source>
        <strain evidence="9 10">JH1073</strain>
        <strain evidence="8 11">JH702</strain>
    </source>
</reference>
<evidence type="ECO:0000256" key="6">
    <source>
        <dbReference type="SAM" id="Phobius"/>
    </source>
</evidence>
<feature type="transmembrane region" description="Helical" evidence="6">
    <location>
        <begin position="130"/>
        <end position="150"/>
    </location>
</feature>
<dbReference type="RefSeq" id="WP_342825542.1">
    <property type="nucleotide sequence ID" value="NZ_CP046146.1"/>
</dbReference>
<evidence type="ECO:0000313" key="11">
    <source>
        <dbReference type="Proteomes" id="UP001321249"/>
    </source>
</evidence>
<evidence type="ECO:0000256" key="2">
    <source>
        <dbReference type="ARBA" id="ARBA00022723"/>
    </source>
</evidence>
<dbReference type="Proteomes" id="UP001219901">
    <property type="component" value="Chromosome"/>
</dbReference>
<keyword evidence="4" id="KW-0408">Iron</keyword>
<feature type="transmembrane region" description="Helical" evidence="6">
    <location>
        <begin position="12"/>
        <end position="37"/>
    </location>
</feature>
<dbReference type="PANTHER" id="PTHR43255">
    <property type="entry name" value="IRON-SULFUR-BINDING OXIDOREDUCTASE FADF-RELATED-RELATED"/>
    <property type="match status" value="1"/>
</dbReference>
<feature type="transmembrane region" description="Helical" evidence="6">
    <location>
        <begin position="86"/>
        <end position="110"/>
    </location>
</feature>